<keyword evidence="4" id="KW-1185">Reference proteome</keyword>
<feature type="compositionally biased region" description="Polar residues" evidence="1">
    <location>
        <begin position="34"/>
        <end position="44"/>
    </location>
</feature>
<accession>A0AAD9KGH4</accession>
<feature type="region of interest" description="Disordered" evidence="1">
    <location>
        <begin position="22"/>
        <end position="52"/>
    </location>
</feature>
<evidence type="ECO:0000313" key="4">
    <source>
        <dbReference type="Proteomes" id="UP001209878"/>
    </source>
</evidence>
<evidence type="ECO:0000256" key="1">
    <source>
        <dbReference type="SAM" id="MobiDB-lite"/>
    </source>
</evidence>
<dbReference type="AlphaFoldDB" id="A0AAD9KGH4"/>
<name>A0AAD9KGH4_RIDPI</name>
<proteinExistence type="predicted"/>
<feature type="chain" id="PRO_5042157455" evidence="2">
    <location>
        <begin position="21"/>
        <end position="52"/>
    </location>
</feature>
<reference evidence="3" key="1">
    <citation type="journal article" date="2023" name="Mol. Biol. Evol.">
        <title>Third-Generation Sequencing Reveals the Adaptive Role of the Epigenome in Three Deep-Sea Polychaetes.</title>
        <authorList>
            <person name="Perez M."/>
            <person name="Aroh O."/>
            <person name="Sun Y."/>
            <person name="Lan Y."/>
            <person name="Juniper S.K."/>
            <person name="Young C.R."/>
            <person name="Angers B."/>
            <person name="Qian P.Y."/>
        </authorList>
    </citation>
    <scope>NUCLEOTIDE SEQUENCE</scope>
    <source>
        <strain evidence="3">R07B-5</strain>
    </source>
</reference>
<evidence type="ECO:0000256" key="2">
    <source>
        <dbReference type="SAM" id="SignalP"/>
    </source>
</evidence>
<evidence type="ECO:0000313" key="3">
    <source>
        <dbReference type="EMBL" id="KAK2170896.1"/>
    </source>
</evidence>
<feature type="signal peptide" evidence="2">
    <location>
        <begin position="1"/>
        <end position="20"/>
    </location>
</feature>
<gene>
    <name evidence="3" type="ORF">NP493_1128g00007</name>
</gene>
<keyword evidence="2" id="KW-0732">Signal</keyword>
<organism evidence="3 4">
    <name type="scientific">Ridgeia piscesae</name>
    <name type="common">Tubeworm</name>
    <dbReference type="NCBI Taxonomy" id="27915"/>
    <lineage>
        <taxon>Eukaryota</taxon>
        <taxon>Metazoa</taxon>
        <taxon>Spiralia</taxon>
        <taxon>Lophotrochozoa</taxon>
        <taxon>Annelida</taxon>
        <taxon>Polychaeta</taxon>
        <taxon>Sedentaria</taxon>
        <taxon>Canalipalpata</taxon>
        <taxon>Sabellida</taxon>
        <taxon>Siboglinidae</taxon>
        <taxon>Ridgeia</taxon>
    </lineage>
</organism>
<dbReference type="EMBL" id="JAODUO010001127">
    <property type="protein sequence ID" value="KAK2170896.1"/>
    <property type="molecule type" value="Genomic_DNA"/>
</dbReference>
<sequence>MGVVVFVLLTCVTLTTLAVGDGSQLEKTGDETSLDLNEVSQDTSEPIREASP</sequence>
<comment type="caution">
    <text evidence="3">The sequence shown here is derived from an EMBL/GenBank/DDBJ whole genome shotgun (WGS) entry which is preliminary data.</text>
</comment>
<protein>
    <submittedName>
        <fullName evidence="3">Uncharacterized protein</fullName>
    </submittedName>
</protein>
<dbReference type="Proteomes" id="UP001209878">
    <property type="component" value="Unassembled WGS sequence"/>
</dbReference>